<reference evidence="2 3" key="1">
    <citation type="submission" date="2020-03" db="EMBL/GenBank/DDBJ databases">
        <title>Draft Genome Sequence of Cudoniella acicularis.</title>
        <authorList>
            <person name="Buettner E."/>
            <person name="Kellner H."/>
        </authorList>
    </citation>
    <scope>NUCLEOTIDE SEQUENCE [LARGE SCALE GENOMIC DNA]</scope>
    <source>
        <strain evidence="2 3">DSM 108380</strain>
    </source>
</reference>
<accession>A0A8H4RDC8</accession>
<evidence type="ECO:0000313" key="2">
    <source>
        <dbReference type="EMBL" id="KAF4626649.1"/>
    </source>
</evidence>
<dbReference type="Proteomes" id="UP000566819">
    <property type="component" value="Unassembled WGS sequence"/>
</dbReference>
<evidence type="ECO:0000256" key="1">
    <source>
        <dbReference type="SAM" id="MobiDB-lite"/>
    </source>
</evidence>
<dbReference type="EMBL" id="JAAMPI010001113">
    <property type="protein sequence ID" value="KAF4626649.1"/>
    <property type="molecule type" value="Genomic_DNA"/>
</dbReference>
<dbReference type="AlphaFoldDB" id="A0A8H4RDC8"/>
<name>A0A8H4RDC8_9HELO</name>
<comment type="caution">
    <text evidence="2">The sequence shown here is derived from an EMBL/GenBank/DDBJ whole genome shotgun (WGS) entry which is preliminary data.</text>
</comment>
<gene>
    <name evidence="2" type="ORF">G7Y89_g11510</name>
</gene>
<keyword evidence="3" id="KW-1185">Reference proteome</keyword>
<organism evidence="2 3">
    <name type="scientific">Cudoniella acicularis</name>
    <dbReference type="NCBI Taxonomy" id="354080"/>
    <lineage>
        <taxon>Eukaryota</taxon>
        <taxon>Fungi</taxon>
        <taxon>Dikarya</taxon>
        <taxon>Ascomycota</taxon>
        <taxon>Pezizomycotina</taxon>
        <taxon>Leotiomycetes</taxon>
        <taxon>Helotiales</taxon>
        <taxon>Tricladiaceae</taxon>
        <taxon>Cudoniella</taxon>
    </lineage>
</organism>
<evidence type="ECO:0000313" key="3">
    <source>
        <dbReference type="Proteomes" id="UP000566819"/>
    </source>
</evidence>
<proteinExistence type="predicted"/>
<feature type="region of interest" description="Disordered" evidence="1">
    <location>
        <begin position="89"/>
        <end position="113"/>
    </location>
</feature>
<sequence>MGRRELKKSRLGTAAQVAVPLAWPRYPQFIIPPPPQKSAPQNLRPAVGGLSGSAQDIFSLPGLPSRCDANGTHFCWRRRCGDASMRIATSTQPADKDVDDSHRRRFPSPHLARPPSSPLLPLLPFFLLPFFPSSLCPSWTSARHVGRANCTSEPMPNAKCLVGQIADCRVQTIPHMALVGWPIRRENLIGGPSFHAFGELPRAQEHVVLPPLTILYSDFWESQVKHHTLQYIRDKHDKGDRKTHLDPISCV</sequence>
<protein>
    <submittedName>
        <fullName evidence="2">Uncharacterized protein</fullName>
    </submittedName>
</protein>